<organism evidence="2 3">
    <name type="scientific">Arthrobotrys flagrans</name>
    <name type="common">Nematode-trapping fungus</name>
    <name type="synonym">Trichothecium flagrans</name>
    <dbReference type="NCBI Taxonomy" id="97331"/>
    <lineage>
        <taxon>Eukaryota</taxon>
        <taxon>Fungi</taxon>
        <taxon>Dikarya</taxon>
        <taxon>Ascomycota</taxon>
        <taxon>Pezizomycotina</taxon>
        <taxon>Orbiliomycetes</taxon>
        <taxon>Orbiliales</taxon>
        <taxon>Orbiliaceae</taxon>
        <taxon>Arthrobotrys</taxon>
    </lineage>
</organism>
<dbReference type="Proteomes" id="UP000283090">
    <property type="component" value="Unassembled WGS sequence"/>
</dbReference>
<dbReference type="OrthoDB" id="5381876at2759"/>
<protein>
    <recommendedName>
        <fullName evidence="1">F-box domain-containing protein</fullName>
    </recommendedName>
</protein>
<dbReference type="SUPFAM" id="SSF52047">
    <property type="entry name" value="RNI-like"/>
    <property type="match status" value="1"/>
</dbReference>
<reference evidence="2 3" key="1">
    <citation type="submission" date="2019-01" db="EMBL/GenBank/DDBJ databases">
        <title>Intercellular communication is required for trap formation in the nematode-trapping fungus Duddingtonia flagrans.</title>
        <authorList>
            <person name="Youssar L."/>
            <person name="Wernet V."/>
            <person name="Hensel N."/>
            <person name="Hildebrandt H.-G."/>
            <person name="Fischer R."/>
        </authorList>
    </citation>
    <scope>NUCLEOTIDE SEQUENCE [LARGE SCALE GENOMIC DNA]</scope>
    <source>
        <strain evidence="2 3">CBS H-5679</strain>
    </source>
</reference>
<sequence>MASITLIPTELLHLIAKNLRSRDLHSLRRTCHNLNAKLRELHLDAIYHTQRIFLVPVFLQNLIKFSKRRSARHNGRTRELKICLQMPYLSPVPLEYSSKQHFDLFKTIFSIFWNVRTVSFENSPRRDPSYQELNFLYPTLGIKRGVLPSAVIRNLQMGWMYLSAEGRGVDNWIWSDTLESMALAGFTNITTIGFRNNYGVQGINISQFDRMSSDSLSLLKSGFPSLRRLELYVNFNNCNDNPCAGFRIWLENIGQKLEELSLSNTGNVYWAREHHMLFLPTSVGLPKLQRLEIDLMTLDVSNLQSSLRHSRGLRILKISGCWFRGTSTSRLSTFQLLKFACEELRNLRKFELQLLHDYVGSGNVLHHSSKPSSMLLEVDGYWASEDCTARLTRLSDDGVAILDDINAEIRRRPDLLDEERAHIFWESVSKRDFSIESSDESDDSS</sequence>
<feature type="domain" description="F-box" evidence="1">
    <location>
        <begin position="1"/>
        <end position="50"/>
    </location>
</feature>
<dbReference type="VEuPathDB" id="FungiDB:DFL_001312"/>
<dbReference type="PROSITE" id="PS50181">
    <property type="entry name" value="FBOX"/>
    <property type="match status" value="1"/>
</dbReference>
<keyword evidence="3" id="KW-1185">Reference proteome</keyword>
<dbReference type="InterPro" id="IPR001810">
    <property type="entry name" value="F-box_dom"/>
</dbReference>
<dbReference type="AlphaFoldDB" id="A0A437AGU6"/>
<evidence type="ECO:0000313" key="3">
    <source>
        <dbReference type="Proteomes" id="UP000283090"/>
    </source>
</evidence>
<dbReference type="RefSeq" id="XP_067495884.1">
    <property type="nucleotide sequence ID" value="XM_067629911.1"/>
</dbReference>
<evidence type="ECO:0000259" key="1">
    <source>
        <dbReference type="PROSITE" id="PS50181"/>
    </source>
</evidence>
<accession>A0A437AGU6</accession>
<name>A0A437AGU6_ARTFL</name>
<comment type="caution">
    <text evidence="2">The sequence shown here is derived from an EMBL/GenBank/DDBJ whole genome shotgun (WGS) entry which is preliminary data.</text>
</comment>
<gene>
    <name evidence="2" type="ORF">DFL_001312</name>
</gene>
<dbReference type="Gene3D" id="3.80.10.10">
    <property type="entry name" value="Ribonuclease Inhibitor"/>
    <property type="match status" value="1"/>
</dbReference>
<dbReference type="CDD" id="cd09917">
    <property type="entry name" value="F-box_SF"/>
    <property type="match status" value="1"/>
</dbReference>
<dbReference type="InterPro" id="IPR032675">
    <property type="entry name" value="LRR_dom_sf"/>
</dbReference>
<dbReference type="EMBL" id="SAEB01000001">
    <property type="protein sequence ID" value="RVD90340.1"/>
    <property type="molecule type" value="Genomic_DNA"/>
</dbReference>
<evidence type="ECO:0000313" key="2">
    <source>
        <dbReference type="EMBL" id="RVD90340.1"/>
    </source>
</evidence>
<proteinExistence type="predicted"/>
<dbReference type="GeneID" id="93583623"/>